<name>A7RWN1_NEMVE</name>
<organism evidence="1 2">
    <name type="scientific">Nematostella vectensis</name>
    <name type="common">Starlet sea anemone</name>
    <dbReference type="NCBI Taxonomy" id="45351"/>
    <lineage>
        <taxon>Eukaryota</taxon>
        <taxon>Metazoa</taxon>
        <taxon>Cnidaria</taxon>
        <taxon>Anthozoa</taxon>
        <taxon>Hexacorallia</taxon>
        <taxon>Actiniaria</taxon>
        <taxon>Edwardsiidae</taxon>
        <taxon>Nematostella</taxon>
    </lineage>
</organism>
<reference evidence="1 2" key="1">
    <citation type="journal article" date="2007" name="Science">
        <title>Sea anemone genome reveals ancestral eumetazoan gene repertoire and genomic organization.</title>
        <authorList>
            <person name="Putnam N.H."/>
            <person name="Srivastava M."/>
            <person name="Hellsten U."/>
            <person name="Dirks B."/>
            <person name="Chapman J."/>
            <person name="Salamov A."/>
            <person name="Terry A."/>
            <person name="Shapiro H."/>
            <person name="Lindquist E."/>
            <person name="Kapitonov V.V."/>
            <person name="Jurka J."/>
            <person name="Genikhovich G."/>
            <person name="Grigoriev I.V."/>
            <person name="Lucas S.M."/>
            <person name="Steele R.E."/>
            <person name="Finnerty J.R."/>
            <person name="Technau U."/>
            <person name="Martindale M.Q."/>
            <person name="Rokhsar D.S."/>
        </authorList>
    </citation>
    <scope>NUCLEOTIDE SEQUENCE [LARGE SCALE GENOMIC DNA]</scope>
    <source>
        <strain evidence="2">CH2 X CH6</strain>
    </source>
</reference>
<accession>A7RWN1</accession>
<dbReference type="InParanoid" id="A7RWN1"/>
<keyword evidence="2" id="KW-1185">Reference proteome</keyword>
<evidence type="ECO:0000313" key="1">
    <source>
        <dbReference type="EMBL" id="EDO44152.1"/>
    </source>
</evidence>
<gene>
    <name evidence="1" type="ORF">NEMVEDRAFT_v1g232363</name>
</gene>
<dbReference type="AlphaFoldDB" id="A7RWN1"/>
<dbReference type="Proteomes" id="UP000001593">
    <property type="component" value="Unassembled WGS sequence"/>
</dbReference>
<protein>
    <submittedName>
        <fullName evidence="1">Uncharacterized protein</fullName>
    </submittedName>
</protein>
<dbReference type="HOGENOM" id="CLU_2471714_0_0_1"/>
<evidence type="ECO:0000313" key="2">
    <source>
        <dbReference type="Proteomes" id="UP000001593"/>
    </source>
</evidence>
<proteinExistence type="predicted"/>
<sequence length="88" mass="10107">MLLKALSKIPFSLSCYTNKVKTINYIVDLCKKGRASYDVLYDEAVSHFDSDDPSNAHNPLNCETKIGFRYIDKEDLRKAWQEMAEKDG</sequence>
<dbReference type="EMBL" id="DS469547">
    <property type="protein sequence ID" value="EDO44152.1"/>
    <property type="molecule type" value="Genomic_DNA"/>
</dbReference>
<dbReference type="PhylomeDB" id="A7RWN1"/>